<organism evidence="5 6">
    <name type="scientific">Nocardioides panacisoli</name>
    <dbReference type="NCBI Taxonomy" id="627624"/>
    <lineage>
        <taxon>Bacteria</taxon>
        <taxon>Bacillati</taxon>
        <taxon>Actinomycetota</taxon>
        <taxon>Actinomycetes</taxon>
        <taxon>Propionibacteriales</taxon>
        <taxon>Nocardioidaceae</taxon>
        <taxon>Nocardioides</taxon>
    </lineage>
</organism>
<dbReference type="Gene3D" id="3.90.550.10">
    <property type="entry name" value="Spore Coat Polysaccharide Biosynthesis Protein SpsA, Chain A"/>
    <property type="match status" value="1"/>
</dbReference>
<evidence type="ECO:0000256" key="2">
    <source>
        <dbReference type="ARBA" id="ARBA00022676"/>
    </source>
</evidence>
<evidence type="ECO:0000259" key="4">
    <source>
        <dbReference type="Pfam" id="PF00535"/>
    </source>
</evidence>
<dbReference type="RefSeq" id="WP_344773771.1">
    <property type="nucleotide sequence ID" value="NZ_BAABAH010000003.1"/>
</dbReference>
<name>A0ABP7I9U3_9ACTN</name>
<evidence type="ECO:0000256" key="3">
    <source>
        <dbReference type="ARBA" id="ARBA00022679"/>
    </source>
</evidence>
<dbReference type="Proteomes" id="UP001501821">
    <property type="component" value="Unassembled WGS sequence"/>
</dbReference>
<dbReference type="InterPro" id="IPR050834">
    <property type="entry name" value="Glycosyltransf_2"/>
</dbReference>
<gene>
    <name evidence="5" type="ORF">GCM10022242_14380</name>
</gene>
<feature type="domain" description="Glycosyltransferase 2-like" evidence="4">
    <location>
        <begin position="9"/>
        <end position="128"/>
    </location>
</feature>
<evidence type="ECO:0000313" key="5">
    <source>
        <dbReference type="EMBL" id="GAA3813060.1"/>
    </source>
</evidence>
<keyword evidence="3" id="KW-0808">Transferase</keyword>
<comment type="caution">
    <text evidence="5">The sequence shown here is derived from an EMBL/GenBank/DDBJ whole genome shotgun (WGS) entry which is preliminary data.</text>
</comment>
<protein>
    <recommendedName>
        <fullName evidence="4">Glycosyltransferase 2-like domain-containing protein</fullName>
    </recommendedName>
</protein>
<dbReference type="Pfam" id="PF00535">
    <property type="entry name" value="Glycos_transf_2"/>
    <property type="match status" value="1"/>
</dbReference>
<accession>A0ABP7I9U3</accession>
<dbReference type="InterPro" id="IPR001173">
    <property type="entry name" value="Glyco_trans_2-like"/>
</dbReference>
<sequence length="293" mass="32683">MADQTIEFFIPFYGDPRYLLEAVESLRAMHDPDWRVTVLDDCYPHADVDSMLAQLGDARVRVARNDRNLGANGNYRTALEVATADYVVILGADDRVLPNYLTRIRSVVAAHEPDIAQPGASVIDDSGHPHLPLGDRVKGWLTPRPPEPRAYRGQLIATSLLTGNWAYFPSLCWRRETVQRLGFRPFHVVQDLALIIDVLMEGGTMAIDPTVAFEYRRHRASDSSVKATTGERFDEEQAYLREIAVELDARGWRLAALAARARLTSRLHAGLTAAAVVRNDGTAARRLLRNALT</sequence>
<evidence type="ECO:0000313" key="6">
    <source>
        <dbReference type="Proteomes" id="UP001501821"/>
    </source>
</evidence>
<keyword evidence="6" id="KW-1185">Reference proteome</keyword>
<dbReference type="PANTHER" id="PTHR43685:SF5">
    <property type="entry name" value="GLYCOSYLTRANSFERASE EPSE-RELATED"/>
    <property type="match status" value="1"/>
</dbReference>
<proteinExistence type="inferred from homology"/>
<dbReference type="InterPro" id="IPR029044">
    <property type="entry name" value="Nucleotide-diphossugar_trans"/>
</dbReference>
<dbReference type="PANTHER" id="PTHR43685">
    <property type="entry name" value="GLYCOSYLTRANSFERASE"/>
    <property type="match status" value="1"/>
</dbReference>
<keyword evidence="2" id="KW-0328">Glycosyltransferase</keyword>
<evidence type="ECO:0000256" key="1">
    <source>
        <dbReference type="ARBA" id="ARBA00006739"/>
    </source>
</evidence>
<dbReference type="SUPFAM" id="SSF53448">
    <property type="entry name" value="Nucleotide-diphospho-sugar transferases"/>
    <property type="match status" value="1"/>
</dbReference>
<dbReference type="EMBL" id="BAABAH010000003">
    <property type="protein sequence ID" value="GAA3813060.1"/>
    <property type="molecule type" value="Genomic_DNA"/>
</dbReference>
<comment type="similarity">
    <text evidence="1">Belongs to the glycosyltransferase 2 family.</text>
</comment>
<reference evidence="6" key="1">
    <citation type="journal article" date="2019" name="Int. J. Syst. Evol. Microbiol.">
        <title>The Global Catalogue of Microorganisms (GCM) 10K type strain sequencing project: providing services to taxonomists for standard genome sequencing and annotation.</title>
        <authorList>
            <consortium name="The Broad Institute Genomics Platform"/>
            <consortium name="The Broad Institute Genome Sequencing Center for Infectious Disease"/>
            <person name="Wu L."/>
            <person name="Ma J."/>
        </authorList>
    </citation>
    <scope>NUCLEOTIDE SEQUENCE [LARGE SCALE GENOMIC DNA]</scope>
    <source>
        <strain evidence="6">JCM 16953</strain>
    </source>
</reference>